<dbReference type="AlphaFoldDB" id="A0A5P0ZJR1"/>
<proteinExistence type="predicted"/>
<protein>
    <submittedName>
        <fullName evidence="2">Tyrosine-protein phosphatase</fullName>
    </submittedName>
</protein>
<reference evidence="2 3" key="1">
    <citation type="journal article" date="2019" name="Syst. Appl. Microbiol.">
        <title>Polyphasic characterization of two novel Lactobacillus spp. isolated from blown salami packages: Description of Lactobacillus halodurans sp. nov. and Lactobacillus salsicarnum sp. nov.</title>
        <authorList>
            <person name="Schuster J.A."/>
            <person name="Klingl A."/>
            <person name="Vogel R.F."/>
            <person name="Ehrmann M.A."/>
        </authorList>
    </citation>
    <scope>NUCLEOTIDE SEQUENCE [LARGE SCALE GENOMIC DNA]</scope>
    <source>
        <strain evidence="2 3">TMW 1.2118</strain>
    </source>
</reference>
<dbReference type="InterPro" id="IPR016130">
    <property type="entry name" value="Tyr_Pase_AS"/>
</dbReference>
<sequence>MDRATQNTRRILDLEAGINFRELGGYQTTSGQSVKYHKALRSAGLGDLTNNDLTYLKDYGVKTDVDFRSQSEIDKKPDRLPDGAKYISLPVFSDDQTEASKIQDSVIPEIDFDPADGYNHMLEVYRNMIMEDQSREAYRGFFNELLGNSKDNDVVLFHCTAGKDRTGMGAVFFLYTLGVPLPTIKEDYLLTNQASKGYVANLLKQVEERDPSLVESIKALMTVNENYLNVAQKAIEETSGSLDNYIRTDLGVSDHEVADLKKIYLTK</sequence>
<comment type="caution">
    <text evidence="2">The sequence shown here is derived from an EMBL/GenBank/DDBJ whole genome shotgun (WGS) entry which is preliminary data.</text>
</comment>
<dbReference type="SUPFAM" id="SSF52799">
    <property type="entry name" value="(Phosphotyrosine protein) phosphatases II"/>
    <property type="match status" value="1"/>
</dbReference>
<gene>
    <name evidence="2" type="ORF">FHL02_09645</name>
</gene>
<dbReference type="GO" id="GO:0004721">
    <property type="term" value="F:phosphoprotein phosphatase activity"/>
    <property type="evidence" value="ECO:0007669"/>
    <property type="project" value="InterPro"/>
</dbReference>
<evidence type="ECO:0000313" key="3">
    <source>
        <dbReference type="Proteomes" id="UP000380386"/>
    </source>
</evidence>
<dbReference type="PROSITE" id="PS00383">
    <property type="entry name" value="TYR_PHOSPHATASE_1"/>
    <property type="match status" value="1"/>
</dbReference>
<accession>A0A5P0ZJR1</accession>
<dbReference type="RefSeq" id="WP_153383771.1">
    <property type="nucleotide sequence ID" value="NZ_VDFM01000014.1"/>
</dbReference>
<dbReference type="OrthoDB" id="1188001at2"/>
<evidence type="ECO:0000313" key="2">
    <source>
        <dbReference type="EMBL" id="MQS53282.1"/>
    </source>
</evidence>
<dbReference type="Gene3D" id="3.90.190.10">
    <property type="entry name" value="Protein tyrosine phosphatase superfamily"/>
    <property type="match status" value="1"/>
</dbReference>
<dbReference type="InterPro" id="IPR026893">
    <property type="entry name" value="Tyr/Ser_Pase_IphP-type"/>
</dbReference>
<evidence type="ECO:0000259" key="1">
    <source>
        <dbReference type="PROSITE" id="PS50056"/>
    </source>
</evidence>
<dbReference type="InterPro" id="IPR029021">
    <property type="entry name" value="Prot-tyrosine_phosphatase-like"/>
</dbReference>
<dbReference type="Proteomes" id="UP000380386">
    <property type="component" value="Unassembled WGS sequence"/>
</dbReference>
<name>A0A5P0ZJR1_9LACO</name>
<dbReference type="EMBL" id="VDFM01000014">
    <property type="protein sequence ID" value="MQS53282.1"/>
    <property type="molecule type" value="Genomic_DNA"/>
</dbReference>
<organism evidence="2 3">
    <name type="scientific">Companilactobacillus mishanensis</name>
    <dbReference type="NCBI Taxonomy" id="2486008"/>
    <lineage>
        <taxon>Bacteria</taxon>
        <taxon>Bacillati</taxon>
        <taxon>Bacillota</taxon>
        <taxon>Bacilli</taxon>
        <taxon>Lactobacillales</taxon>
        <taxon>Lactobacillaceae</taxon>
        <taxon>Companilactobacillus</taxon>
    </lineage>
</organism>
<dbReference type="Pfam" id="PF13350">
    <property type="entry name" value="Y_phosphatase3"/>
    <property type="match status" value="1"/>
</dbReference>
<dbReference type="InterPro" id="IPR000387">
    <property type="entry name" value="Tyr_Pase_dom"/>
</dbReference>
<dbReference type="PROSITE" id="PS50056">
    <property type="entry name" value="TYR_PHOSPHATASE_2"/>
    <property type="match status" value="1"/>
</dbReference>
<feature type="domain" description="Tyrosine specific protein phosphatases" evidence="1">
    <location>
        <begin position="136"/>
        <end position="221"/>
    </location>
</feature>